<feature type="compositionally biased region" description="Low complexity" evidence="2">
    <location>
        <begin position="635"/>
        <end position="647"/>
    </location>
</feature>
<evidence type="ECO:0000256" key="2">
    <source>
        <dbReference type="SAM" id="MobiDB-lite"/>
    </source>
</evidence>
<keyword evidence="4" id="KW-0732">Signal</keyword>
<dbReference type="Proteomes" id="UP000749293">
    <property type="component" value="Unassembled WGS sequence"/>
</dbReference>
<keyword evidence="3" id="KW-0812">Transmembrane</keyword>
<dbReference type="GeneID" id="55971715"/>
<name>A0A9P4YXU5_9HYPO</name>
<evidence type="ECO:0000259" key="5">
    <source>
        <dbReference type="PROSITE" id="PS51767"/>
    </source>
</evidence>
<dbReference type="AlphaFoldDB" id="A0A9P4YXU5"/>
<dbReference type="PROSITE" id="PS51767">
    <property type="entry name" value="PEPTIDASE_A1"/>
    <property type="match status" value="1"/>
</dbReference>
<sequence>MMPSPPSFALAAAAALPLITIALPAVSADRQRQAVALPTGSWAGIDGNWSTTELAIGSEHQTVDVLVSTALSELWVVGPGGCTANEPRCASHRGSLFDPSRSSRWEALGIWQLSLQYLGIKANGEYGMDTVYIDSDALDGGELALENTLTAVINTTNPYLGLFGLGINQASFDSDVITTPLISAVQESKLIPSYSYGFTAGAHYRNIPASVTLGGYDSARFVDHNVDFATTVDDNLARTLVRAIEVQKASDDSDSSTTISHFNSSFTALIDTSTPFLWFPDSVCESFSDALGLTWNETLDVYTITDDQYQEYMKPDSYNFTFTLSDANNYDTLGNALETSGVVVNITVPIRAFVSTLQYPYKDEIIKYGDPAIPYFVLRKSGRDSTIAIGRSFFQEAYMLTKYTEATFSIHQARFPDDPIGDADIVTIDDGFYSDSSGSDKKLSGGVIGGIVVGAFSGLALLLTPAWWFWRRRRRQQKQAAVDAAGGDEAASSGEDKKSVLSNKARSSPVGRVLGIFSRRLRPSAADDIREEKSIPEAPEHHQIYEMPAPLPPVELDASGIHNDVPEDDDGTALGLDDPHQQQQSTYERARIRLDRQLAGPVPEYSPPQDGTSVLIEKDGAGMERSDSHTRQQLSHSSTMGSTISSIAPSDDRWASQGNTTSSSGYVQSEPSSGATLATPTVALDLPVPSQMQKQPIDTSKVIKETADDHPSIP</sequence>
<feature type="compositionally biased region" description="Polar residues" evidence="2">
    <location>
        <begin position="656"/>
        <end position="679"/>
    </location>
</feature>
<evidence type="ECO:0000256" key="3">
    <source>
        <dbReference type="SAM" id="Phobius"/>
    </source>
</evidence>
<dbReference type="EMBL" id="JAANYQ010000005">
    <property type="protein sequence ID" value="KAF4123774.1"/>
    <property type="molecule type" value="Genomic_DNA"/>
</dbReference>
<dbReference type="OrthoDB" id="5233646at2759"/>
<feature type="compositionally biased region" description="Basic and acidic residues" evidence="2">
    <location>
        <begin position="616"/>
        <end position="630"/>
    </location>
</feature>
<dbReference type="RefSeq" id="XP_035322426.1">
    <property type="nucleotide sequence ID" value="XM_035467460.1"/>
</dbReference>
<feature type="compositionally biased region" description="Basic and acidic residues" evidence="2">
    <location>
        <begin position="701"/>
        <end position="714"/>
    </location>
</feature>
<organism evidence="6 7">
    <name type="scientific">Geosmithia morbida</name>
    <dbReference type="NCBI Taxonomy" id="1094350"/>
    <lineage>
        <taxon>Eukaryota</taxon>
        <taxon>Fungi</taxon>
        <taxon>Dikarya</taxon>
        <taxon>Ascomycota</taxon>
        <taxon>Pezizomycotina</taxon>
        <taxon>Sordariomycetes</taxon>
        <taxon>Hypocreomycetidae</taxon>
        <taxon>Hypocreales</taxon>
        <taxon>Bionectriaceae</taxon>
        <taxon>Geosmithia</taxon>
    </lineage>
</organism>
<comment type="similarity">
    <text evidence="1">Belongs to the peptidase A1 family.</text>
</comment>
<dbReference type="Gene3D" id="2.40.70.10">
    <property type="entry name" value="Acid Proteases"/>
    <property type="match status" value="2"/>
</dbReference>
<comment type="caution">
    <text evidence="6">The sequence shown here is derived from an EMBL/GenBank/DDBJ whole genome shotgun (WGS) entry which is preliminary data.</text>
</comment>
<dbReference type="GO" id="GO:0004190">
    <property type="term" value="F:aspartic-type endopeptidase activity"/>
    <property type="evidence" value="ECO:0007669"/>
    <property type="project" value="InterPro"/>
</dbReference>
<keyword evidence="6" id="KW-0378">Hydrolase</keyword>
<dbReference type="PANTHER" id="PTHR47966:SF51">
    <property type="entry name" value="BETA-SITE APP-CLEAVING ENZYME, ISOFORM A-RELATED"/>
    <property type="match status" value="1"/>
</dbReference>
<feature type="domain" description="Peptidase A1" evidence="5">
    <location>
        <begin position="50"/>
        <end position="411"/>
    </location>
</feature>
<feature type="region of interest" description="Disordered" evidence="2">
    <location>
        <begin position="565"/>
        <end position="586"/>
    </location>
</feature>
<evidence type="ECO:0000313" key="6">
    <source>
        <dbReference type="EMBL" id="KAF4123774.1"/>
    </source>
</evidence>
<accession>A0A9P4YXU5</accession>
<keyword evidence="3" id="KW-1133">Transmembrane helix</keyword>
<feature type="region of interest" description="Disordered" evidence="2">
    <location>
        <begin position="481"/>
        <end position="504"/>
    </location>
</feature>
<dbReference type="PANTHER" id="PTHR47966">
    <property type="entry name" value="BETA-SITE APP-CLEAVING ENZYME, ISOFORM A-RELATED"/>
    <property type="match status" value="1"/>
</dbReference>
<dbReference type="SUPFAM" id="SSF50630">
    <property type="entry name" value="Acid proteases"/>
    <property type="match status" value="1"/>
</dbReference>
<feature type="signal peptide" evidence="4">
    <location>
        <begin position="1"/>
        <end position="28"/>
    </location>
</feature>
<feature type="chain" id="PRO_5040178895" evidence="4">
    <location>
        <begin position="29"/>
        <end position="714"/>
    </location>
</feature>
<dbReference type="InterPro" id="IPR001461">
    <property type="entry name" value="Aspartic_peptidase_A1"/>
</dbReference>
<feature type="region of interest" description="Disordered" evidence="2">
    <location>
        <begin position="600"/>
        <end position="714"/>
    </location>
</feature>
<dbReference type="InterPro" id="IPR034164">
    <property type="entry name" value="Pepsin-like_dom"/>
</dbReference>
<keyword evidence="7" id="KW-1185">Reference proteome</keyword>
<evidence type="ECO:0000256" key="1">
    <source>
        <dbReference type="ARBA" id="ARBA00007447"/>
    </source>
</evidence>
<evidence type="ECO:0000256" key="4">
    <source>
        <dbReference type="SAM" id="SignalP"/>
    </source>
</evidence>
<keyword evidence="6" id="KW-0645">Protease</keyword>
<dbReference type="InterPro" id="IPR033121">
    <property type="entry name" value="PEPTIDASE_A1"/>
</dbReference>
<feature type="compositionally biased region" description="Low complexity" evidence="2">
    <location>
        <begin position="481"/>
        <end position="493"/>
    </location>
</feature>
<dbReference type="Pfam" id="PF00026">
    <property type="entry name" value="Asp"/>
    <property type="match status" value="1"/>
</dbReference>
<reference evidence="6" key="1">
    <citation type="submission" date="2020-03" db="EMBL/GenBank/DDBJ databases">
        <title>Site-based positive gene gene selection in Geosmithia morbida across the United States reveals a broad range of putative effectors and factors for local host and environmental adapation.</title>
        <authorList>
            <person name="Onufrak A."/>
            <person name="Murdoch R.W."/>
            <person name="Gazis R."/>
            <person name="Huff M."/>
            <person name="Staton M."/>
            <person name="Klingeman W."/>
            <person name="Hadziabdic D."/>
        </authorList>
    </citation>
    <scope>NUCLEOTIDE SEQUENCE</scope>
    <source>
        <strain evidence="6">1262</strain>
    </source>
</reference>
<protein>
    <submittedName>
        <fullName evidence="6">Eukaryotic aspartyl protease</fullName>
    </submittedName>
</protein>
<dbReference type="InterPro" id="IPR021109">
    <property type="entry name" value="Peptidase_aspartic_dom_sf"/>
</dbReference>
<evidence type="ECO:0000313" key="7">
    <source>
        <dbReference type="Proteomes" id="UP000749293"/>
    </source>
</evidence>
<gene>
    <name evidence="6" type="ORF">GMORB2_5490</name>
</gene>
<dbReference type="GO" id="GO:0006508">
    <property type="term" value="P:proteolysis"/>
    <property type="evidence" value="ECO:0007669"/>
    <property type="project" value="UniProtKB-KW"/>
</dbReference>
<feature type="transmembrane region" description="Helical" evidence="3">
    <location>
        <begin position="447"/>
        <end position="470"/>
    </location>
</feature>
<dbReference type="GO" id="GO:0000324">
    <property type="term" value="C:fungal-type vacuole"/>
    <property type="evidence" value="ECO:0007669"/>
    <property type="project" value="TreeGrafter"/>
</dbReference>
<proteinExistence type="inferred from homology"/>
<keyword evidence="3" id="KW-0472">Membrane</keyword>
<dbReference type="CDD" id="cd05471">
    <property type="entry name" value="pepsin_like"/>
    <property type="match status" value="1"/>
</dbReference>